<evidence type="ECO:0000313" key="15">
    <source>
        <dbReference type="Proteomes" id="UP000184396"/>
    </source>
</evidence>
<dbReference type="InterPro" id="IPR033580">
    <property type="entry name" value="Nurim-like"/>
</dbReference>
<dbReference type="InterPro" id="IPR054700">
    <property type="entry name" value="MddA"/>
</dbReference>
<proteinExistence type="inferred from homology"/>
<evidence type="ECO:0000256" key="8">
    <source>
        <dbReference type="ARBA" id="ARBA00022692"/>
    </source>
</evidence>
<evidence type="ECO:0000256" key="6">
    <source>
        <dbReference type="ARBA" id="ARBA00022679"/>
    </source>
</evidence>
<evidence type="ECO:0000256" key="1">
    <source>
        <dbReference type="ARBA" id="ARBA00002096"/>
    </source>
</evidence>
<evidence type="ECO:0000256" key="7">
    <source>
        <dbReference type="ARBA" id="ARBA00022691"/>
    </source>
</evidence>
<feature type="transmembrane region" description="Helical" evidence="12">
    <location>
        <begin position="45"/>
        <end position="65"/>
    </location>
</feature>
<comment type="similarity">
    <text evidence="3">Belongs to the nurim family.</text>
</comment>
<evidence type="ECO:0000313" key="14">
    <source>
        <dbReference type="EMBL" id="SHI33677.1"/>
    </source>
</evidence>
<dbReference type="Proteomes" id="UP000184396">
    <property type="component" value="Unassembled WGS sequence"/>
</dbReference>
<feature type="transmembrane region" description="Helical" evidence="12">
    <location>
        <begin position="123"/>
        <end position="148"/>
    </location>
</feature>
<evidence type="ECO:0000259" key="13">
    <source>
        <dbReference type="Pfam" id="PF07298"/>
    </source>
</evidence>
<feature type="domain" description="NnrU" evidence="13">
    <location>
        <begin position="54"/>
        <end position="189"/>
    </location>
</feature>
<dbReference type="NCBIfam" id="NF045656">
    <property type="entry name" value="MeththiolMtaseMddA"/>
    <property type="match status" value="1"/>
</dbReference>
<dbReference type="eggNOG" id="COG2020">
    <property type="taxonomic scope" value="Bacteria"/>
</dbReference>
<dbReference type="OrthoDB" id="9809773at2"/>
<evidence type="ECO:0000256" key="9">
    <source>
        <dbReference type="ARBA" id="ARBA00022989"/>
    </source>
</evidence>
<keyword evidence="6 14" id="KW-0808">Transferase</keyword>
<comment type="function">
    <text evidence="1">Catalyzes the methylation of methanethiol (MeSH) to yield dimethylsulphide (DMS).</text>
</comment>
<evidence type="ECO:0000256" key="4">
    <source>
        <dbReference type="ARBA" id="ARBA00012149"/>
    </source>
</evidence>
<dbReference type="GO" id="GO:0016020">
    <property type="term" value="C:membrane"/>
    <property type="evidence" value="ECO:0007669"/>
    <property type="project" value="UniProtKB-SubCell"/>
</dbReference>
<dbReference type="PANTHER" id="PTHR31040:SF1">
    <property type="entry name" value="NURIM"/>
    <property type="match status" value="1"/>
</dbReference>
<keyword evidence="15" id="KW-1185">Reference proteome</keyword>
<dbReference type="Pfam" id="PF07298">
    <property type="entry name" value="NnrU"/>
    <property type="match status" value="1"/>
</dbReference>
<keyword evidence="10 12" id="KW-0472">Membrane</keyword>
<keyword evidence="9 12" id="KW-1133">Transmembrane helix</keyword>
<accession>A0A1M6AB76</accession>
<name>A0A1M6AB76_9FLAO</name>
<sequence>MKKVVILIYGALAYIIFLVVFLYAIGFVGNIIVPKSIDSGTETTLLSSIFINVILLSVFALQHSIMARPKFKESFNSIFSQAMERSTYILLSSLALILIYWQWQPITTIVWETENTILSSVITGIFFLGWLIVLLSTFMINHFELFGLAQIFDNLKNKQTANPKFQTNYLYKIVRHPIMLGFIIAFWATPTMTVGHLLFALVTTIYIFIAVKYLEEKDLRKFIGEKYETYQKEVPMIIPFTKNKQKV</sequence>
<keyword evidence="8 12" id="KW-0812">Transmembrane</keyword>
<feature type="transmembrane region" description="Helical" evidence="12">
    <location>
        <begin position="169"/>
        <end position="188"/>
    </location>
</feature>
<dbReference type="InterPro" id="IPR009915">
    <property type="entry name" value="NnrU_dom"/>
</dbReference>
<dbReference type="AlphaFoldDB" id="A0A1M6AB76"/>
<evidence type="ECO:0000256" key="5">
    <source>
        <dbReference type="ARBA" id="ARBA00022603"/>
    </source>
</evidence>
<dbReference type="RefSeq" id="WP_019386326.1">
    <property type="nucleotide sequence ID" value="NZ_ALIH01000001.1"/>
</dbReference>
<evidence type="ECO:0000256" key="11">
    <source>
        <dbReference type="ARBA" id="ARBA00048134"/>
    </source>
</evidence>
<feature type="transmembrane region" description="Helical" evidence="12">
    <location>
        <begin position="7"/>
        <end position="33"/>
    </location>
</feature>
<keyword evidence="5 14" id="KW-0489">Methyltransferase</keyword>
<dbReference type="STRING" id="1178825.SAMN05216261_0327"/>
<evidence type="ECO:0000256" key="3">
    <source>
        <dbReference type="ARBA" id="ARBA00010631"/>
    </source>
</evidence>
<feature type="transmembrane region" description="Helical" evidence="12">
    <location>
        <begin position="194"/>
        <end position="214"/>
    </location>
</feature>
<comment type="subcellular location">
    <subcellularLocation>
        <location evidence="2">Membrane</location>
        <topology evidence="2">Multi-pass membrane protein</topology>
    </subcellularLocation>
</comment>
<dbReference type="EC" id="2.1.1.334" evidence="4"/>
<evidence type="ECO:0000256" key="2">
    <source>
        <dbReference type="ARBA" id="ARBA00004141"/>
    </source>
</evidence>
<dbReference type="Gene3D" id="1.20.120.1630">
    <property type="match status" value="1"/>
</dbReference>
<evidence type="ECO:0000256" key="10">
    <source>
        <dbReference type="ARBA" id="ARBA00023136"/>
    </source>
</evidence>
<protein>
    <recommendedName>
        <fullName evidence="4">methanethiol S-methyltransferase</fullName>
        <ecNumber evidence="4">2.1.1.334</ecNumber>
    </recommendedName>
</protein>
<organism evidence="14 15">
    <name type="scientific">Algibacter luteus</name>
    <dbReference type="NCBI Taxonomy" id="1178825"/>
    <lineage>
        <taxon>Bacteria</taxon>
        <taxon>Pseudomonadati</taxon>
        <taxon>Bacteroidota</taxon>
        <taxon>Flavobacteriia</taxon>
        <taxon>Flavobacteriales</taxon>
        <taxon>Flavobacteriaceae</taxon>
        <taxon>Algibacter</taxon>
    </lineage>
</organism>
<dbReference type="GO" id="GO:0032259">
    <property type="term" value="P:methylation"/>
    <property type="evidence" value="ECO:0007669"/>
    <property type="project" value="UniProtKB-KW"/>
</dbReference>
<evidence type="ECO:0000256" key="12">
    <source>
        <dbReference type="SAM" id="Phobius"/>
    </source>
</evidence>
<dbReference type="EMBL" id="FQYK01000001">
    <property type="protein sequence ID" value="SHI33677.1"/>
    <property type="molecule type" value="Genomic_DNA"/>
</dbReference>
<feature type="transmembrane region" description="Helical" evidence="12">
    <location>
        <begin position="86"/>
        <end position="103"/>
    </location>
</feature>
<comment type="catalytic activity">
    <reaction evidence="11">
        <text>methanethiol + S-adenosyl-L-methionine = dimethyl sulfide + S-adenosyl-L-homocysteine + H(+)</text>
        <dbReference type="Rhea" id="RHEA:50428"/>
        <dbReference type="ChEBI" id="CHEBI:15378"/>
        <dbReference type="ChEBI" id="CHEBI:16007"/>
        <dbReference type="ChEBI" id="CHEBI:17437"/>
        <dbReference type="ChEBI" id="CHEBI:57856"/>
        <dbReference type="ChEBI" id="CHEBI:59789"/>
        <dbReference type="EC" id="2.1.1.334"/>
    </reaction>
</comment>
<keyword evidence="7" id="KW-0949">S-adenosyl-L-methionine</keyword>
<reference evidence="14 15" key="1">
    <citation type="submission" date="2016-11" db="EMBL/GenBank/DDBJ databases">
        <authorList>
            <person name="Jaros S."/>
            <person name="Januszkiewicz K."/>
            <person name="Wedrychowicz H."/>
        </authorList>
    </citation>
    <scope>NUCLEOTIDE SEQUENCE [LARGE SCALE GENOMIC DNA]</scope>
    <source>
        <strain evidence="14 15">CGMCC 1.12213</strain>
    </source>
</reference>
<dbReference type="GO" id="GO:0008168">
    <property type="term" value="F:methyltransferase activity"/>
    <property type="evidence" value="ECO:0007669"/>
    <property type="project" value="UniProtKB-KW"/>
</dbReference>
<gene>
    <name evidence="14" type="ORF">SAMN05216261_0327</name>
</gene>
<dbReference type="PANTHER" id="PTHR31040">
    <property type="entry name" value="NURIM"/>
    <property type="match status" value="1"/>
</dbReference>